<evidence type="ECO:0000259" key="3">
    <source>
        <dbReference type="Pfam" id="PF12508"/>
    </source>
</evidence>
<feature type="domain" description="Conjugative transposon TraM C-terminal" evidence="3">
    <location>
        <begin position="301"/>
        <end position="449"/>
    </location>
</feature>
<dbReference type="AlphaFoldDB" id="A0A0S3UH49"/>
<sequence length="455" mass="49977">MFPFKRKTASDTSTSPELTEEERQRRKKFIIYPLMFLLFAGSMWLIFAPSEKEGEKQAKGFNTEVPDPMAAELIGDKKKAYEKEVMEEKEQERSRAMQSLSSLFGEMTGGQPEQSSEELALKTDLSERDNGFGSRTAAPQEGFHASASAYQDINRTLGSFYEMPREDPEKEEMRTRLKELESRMSNEQQSPAITVNDQMALLEKSYQLAAKYMPAGGKGQSVPAALPSTSGSETASERKVVSSGRNGKAIAFPVRQVSGQVVSALAQPMSDSTFRSEYVKERNYLFQTAIGTVSQTDRNTISACVHNNQTVMDGQTVRFRLLEPMSVSGREIPRNALVVGTAKLQGERLSIIISSLGYRGSIIPVELSVYDTDGQAGIFIPGSMERNAAKEIAANMGTSVGSSVNISTDAGAQLAADLGKGLIQGTSQYFAKKMRTVKVHLKAGYKVLLYQPENK</sequence>
<dbReference type="Proteomes" id="UP000217431">
    <property type="component" value="Chromosome I"/>
</dbReference>
<gene>
    <name evidence="4" type="primary">traM</name>
    <name evidence="4" type="ORF">PIOMA14_I_0311</name>
</gene>
<reference evidence="4 5" key="1">
    <citation type="journal article" date="2016" name="DNA Res.">
        <title>The complete genome sequencing of Prevotella intermedia strain OMA14 and a subsequent fine-scale, intra-species genomic comparison reveal an unusual amplification of conjugative and mobile transposons and identify a novel Prevotella-lineage-specific repeat.</title>
        <authorList>
            <person name="Naito M."/>
            <person name="Ogura Y."/>
            <person name="Itoh T."/>
            <person name="Shoji M."/>
            <person name="Okamoto M."/>
            <person name="Hayashi T."/>
            <person name="Nakayama K."/>
        </authorList>
    </citation>
    <scope>NUCLEOTIDE SEQUENCE [LARGE SCALE GENOMIC DNA]</scope>
    <source>
        <strain evidence="4 5">OMA14</strain>
    </source>
</reference>
<dbReference type="EMBL" id="AP014597">
    <property type="protein sequence ID" value="BAU16819.1"/>
    <property type="molecule type" value="Genomic_DNA"/>
</dbReference>
<keyword evidence="2" id="KW-0472">Membrane</keyword>
<proteinExistence type="predicted"/>
<dbReference type="Pfam" id="PF12508">
    <property type="entry name" value="Transposon_TraM"/>
    <property type="match status" value="1"/>
</dbReference>
<name>A0A0S3UH49_PREIN</name>
<evidence type="ECO:0000313" key="5">
    <source>
        <dbReference type="Proteomes" id="UP000217431"/>
    </source>
</evidence>
<evidence type="ECO:0000256" key="2">
    <source>
        <dbReference type="SAM" id="Phobius"/>
    </source>
</evidence>
<dbReference type="InterPro" id="IPR022187">
    <property type="entry name" value="Conjug_transposon_TraM"/>
</dbReference>
<evidence type="ECO:0000256" key="1">
    <source>
        <dbReference type="SAM" id="MobiDB-lite"/>
    </source>
</evidence>
<accession>A0A0S3UH49</accession>
<dbReference type="RefSeq" id="WP_096404907.1">
    <property type="nucleotide sequence ID" value="NZ_AP014597.1"/>
</dbReference>
<feature type="transmembrane region" description="Helical" evidence="2">
    <location>
        <begin position="29"/>
        <end position="47"/>
    </location>
</feature>
<feature type="region of interest" description="Disordered" evidence="1">
    <location>
        <begin position="217"/>
        <end position="240"/>
    </location>
</feature>
<evidence type="ECO:0000313" key="4">
    <source>
        <dbReference type="EMBL" id="BAU16819.1"/>
    </source>
</evidence>
<protein>
    <submittedName>
        <fullName evidence="4">Conjugative transposon protein TraM</fullName>
    </submittedName>
</protein>
<dbReference type="NCBIfam" id="TIGR03779">
    <property type="entry name" value="Bac_Flav_CT_M"/>
    <property type="match status" value="1"/>
</dbReference>
<dbReference type="InterPro" id="IPR055407">
    <property type="entry name" value="TraM_C"/>
</dbReference>
<organism evidence="4 5">
    <name type="scientific">Prevotella intermedia</name>
    <dbReference type="NCBI Taxonomy" id="28131"/>
    <lineage>
        <taxon>Bacteria</taxon>
        <taxon>Pseudomonadati</taxon>
        <taxon>Bacteroidota</taxon>
        <taxon>Bacteroidia</taxon>
        <taxon>Bacteroidales</taxon>
        <taxon>Prevotellaceae</taxon>
        <taxon>Prevotella</taxon>
    </lineage>
</organism>
<keyword evidence="2" id="KW-0812">Transmembrane</keyword>
<dbReference type="STRING" id="28131.BWX40_02505"/>
<keyword evidence="2" id="KW-1133">Transmembrane helix</keyword>
<feature type="region of interest" description="Disordered" evidence="1">
    <location>
        <begin position="1"/>
        <end position="22"/>
    </location>
</feature>